<dbReference type="EMBL" id="GBXM01073838">
    <property type="protein sequence ID" value="JAH34739.1"/>
    <property type="molecule type" value="Transcribed_RNA"/>
</dbReference>
<organism evidence="1">
    <name type="scientific">Anguilla anguilla</name>
    <name type="common">European freshwater eel</name>
    <name type="synonym">Muraena anguilla</name>
    <dbReference type="NCBI Taxonomy" id="7936"/>
    <lineage>
        <taxon>Eukaryota</taxon>
        <taxon>Metazoa</taxon>
        <taxon>Chordata</taxon>
        <taxon>Craniata</taxon>
        <taxon>Vertebrata</taxon>
        <taxon>Euteleostomi</taxon>
        <taxon>Actinopterygii</taxon>
        <taxon>Neopterygii</taxon>
        <taxon>Teleostei</taxon>
        <taxon>Anguilliformes</taxon>
        <taxon>Anguillidae</taxon>
        <taxon>Anguilla</taxon>
    </lineage>
</organism>
<evidence type="ECO:0000313" key="1">
    <source>
        <dbReference type="EMBL" id="JAH34739.1"/>
    </source>
</evidence>
<reference evidence="1" key="2">
    <citation type="journal article" date="2015" name="Fish Shellfish Immunol.">
        <title>Early steps in the European eel (Anguilla anguilla)-Vibrio vulnificus interaction in the gills: Role of the RtxA13 toxin.</title>
        <authorList>
            <person name="Callol A."/>
            <person name="Pajuelo D."/>
            <person name="Ebbesson L."/>
            <person name="Teles M."/>
            <person name="MacKenzie S."/>
            <person name="Amaro C."/>
        </authorList>
    </citation>
    <scope>NUCLEOTIDE SEQUENCE</scope>
</reference>
<dbReference type="AlphaFoldDB" id="A0A0E9RZX9"/>
<name>A0A0E9RZX9_ANGAN</name>
<reference evidence="1" key="1">
    <citation type="submission" date="2014-11" db="EMBL/GenBank/DDBJ databases">
        <authorList>
            <person name="Amaro Gonzalez C."/>
        </authorList>
    </citation>
    <scope>NUCLEOTIDE SEQUENCE</scope>
</reference>
<sequence>MNRLSGLQRYVVVVFTFRRQFSELWETSQTLLHGSMLWTMSTMPW</sequence>
<protein>
    <submittedName>
        <fullName evidence="1">Uncharacterized protein</fullName>
    </submittedName>
</protein>
<accession>A0A0E9RZX9</accession>
<proteinExistence type="predicted"/>